<keyword evidence="3" id="KW-1185">Reference proteome</keyword>
<evidence type="ECO:0000313" key="2">
    <source>
        <dbReference type="EMBL" id="MDS1270369.1"/>
    </source>
</evidence>
<dbReference type="InterPro" id="IPR044855">
    <property type="entry name" value="CoA-Trfase_III_dom3_sf"/>
</dbReference>
<dbReference type="Proteomes" id="UP001250214">
    <property type="component" value="Unassembled WGS sequence"/>
</dbReference>
<dbReference type="Gene3D" id="3.30.1540.10">
    <property type="entry name" value="formyl-coa transferase, domain 3"/>
    <property type="match status" value="1"/>
</dbReference>
<dbReference type="InterPro" id="IPR003673">
    <property type="entry name" value="CoA-Trfase_fam_III"/>
</dbReference>
<dbReference type="SUPFAM" id="SSF89796">
    <property type="entry name" value="CoA-transferase family III (CaiB/BaiF)"/>
    <property type="match status" value="1"/>
</dbReference>
<dbReference type="InterPro" id="IPR050509">
    <property type="entry name" value="CoA-transferase_III"/>
</dbReference>
<dbReference type="RefSeq" id="WP_310911884.1">
    <property type="nucleotide sequence ID" value="NZ_JAVLVT010000003.1"/>
</dbReference>
<comment type="caution">
    <text evidence="2">The sequence shown here is derived from an EMBL/GenBank/DDBJ whole genome shotgun (WGS) entry which is preliminary data.</text>
</comment>
<accession>A0ABU2H696</accession>
<proteinExistence type="predicted"/>
<name>A0ABU2H696_9ACTN</name>
<protein>
    <submittedName>
        <fullName evidence="2">CaiB/BaiF CoA-transferase family protein</fullName>
    </submittedName>
</protein>
<gene>
    <name evidence="2" type="ORF">RIF23_08690</name>
</gene>
<dbReference type="PANTHER" id="PTHR48228:SF5">
    <property type="entry name" value="ALPHA-METHYLACYL-COA RACEMASE"/>
    <property type="match status" value="1"/>
</dbReference>
<reference evidence="3" key="1">
    <citation type="submission" date="2023-07" db="EMBL/GenBank/DDBJ databases">
        <title>Novel species in the genus Lipingzhangella isolated from Sambhar Salt Lake.</title>
        <authorList>
            <person name="Jiya N."/>
            <person name="Kajale S."/>
            <person name="Sharma A."/>
        </authorList>
    </citation>
    <scope>NUCLEOTIDE SEQUENCE [LARGE SCALE GENOMIC DNA]</scope>
    <source>
        <strain evidence="3">LS1_29</strain>
    </source>
</reference>
<dbReference type="EMBL" id="JAVLVT010000003">
    <property type="protein sequence ID" value="MDS1270369.1"/>
    <property type="molecule type" value="Genomic_DNA"/>
</dbReference>
<dbReference type="PANTHER" id="PTHR48228">
    <property type="entry name" value="SUCCINYL-COA--D-CITRAMALATE COA-TRANSFERASE"/>
    <property type="match status" value="1"/>
</dbReference>
<dbReference type="InterPro" id="IPR023606">
    <property type="entry name" value="CoA-Trfase_III_dom_1_sf"/>
</dbReference>
<evidence type="ECO:0000313" key="3">
    <source>
        <dbReference type="Proteomes" id="UP001250214"/>
    </source>
</evidence>
<sequence length="374" mass="39410">MGPLNGIRIVEIAGIGPGPMAAMLLADLGASVLRVDRPDVVEAARQGADRPHMTSGRPMLGLDLKSADGREQARHVIAAADVLLEGFRPGVMERLGLGPDDCHRDNPGLVYARMTGWGQEGPLAQRAGHDVNYIALTGALHSFGRRDSAPVPPANLVGDFGGGGMLVVTGILSALVERQGSGTGQVVDAAMVDGSALLLSMMHEDRGRGSWSDERGTNYLDTGAPWYDVYECADGGYVSVGAIEPQFYAQLLAGLGLADAELPDQWDAQRWPELRERFAAVLSGRTRDEWADIFGDTDACVQPVLTLEEAATHPHLAQRGTVRHADGQVWAGPAPRFSRTPGAATRDPAATAPSVAETLAAWGIPDAVDGTTAT</sequence>
<dbReference type="Gene3D" id="3.40.50.10540">
    <property type="entry name" value="Crotonobetainyl-coa:carnitine coa-transferase, domain 1"/>
    <property type="match status" value="1"/>
</dbReference>
<organism evidence="2 3">
    <name type="scientific">Lipingzhangella rawalii</name>
    <dbReference type="NCBI Taxonomy" id="2055835"/>
    <lineage>
        <taxon>Bacteria</taxon>
        <taxon>Bacillati</taxon>
        <taxon>Actinomycetota</taxon>
        <taxon>Actinomycetes</taxon>
        <taxon>Streptosporangiales</taxon>
        <taxon>Nocardiopsidaceae</taxon>
        <taxon>Lipingzhangella</taxon>
    </lineage>
</organism>
<dbReference type="Pfam" id="PF02515">
    <property type="entry name" value="CoA_transf_3"/>
    <property type="match status" value="1"/>
</dbReference>
<evidence type="ECO:0000256" key="1">
    <source>
        <dbReference type="SAM" id="MobiDB-lite"/>
    </source>
</evidence>
<feature type="region of interest" description="Disordered" evidence="1">
    <location>
        <begin position="330"/>
        <end position="350"/>
    </location>
</feature>